<dbReference type="GO" id="GO:0008652">
    <property type="term" value="P:amino acid biosynthetic process"/>
    <property type="evidence" value="ECO:0007669"/>
    <property type="project" value="UniProtKB-KW"/>
</dbReference>
<dbReference type="NCBIfam" id="TIGR01088">
    <property type="entry name" value="aroQ"/>
    <property type="match status" value="1"/>
</dbReference>
<dbReference type="PANTHER" id="PTHR21272">
    <property type="entry name" value="CATABOLIC 3-DEHYDROQUINASE"/>
    <property type="match status" value="1"/>
</dbReference>
<keyword evidence="8" id="KW-0028">Amino-acid biosynthesis</keyword>
<dbReference type="GO" id="GO:0009073">
    <property type="term" value="P:aromatic amino acid family biosynthetic process"/>
    <property type="evidence" value="ECO:0007669"/>
    <property type="project" value="UniProtKB-KW"/>
</dbReference>
<evidence type="ECO:0000256" key="3">
    <source>
        <dbReference type="ARBA" id="ARBA00004902"/>
    </source>
</evidence>
<comment type="pathway">
    <text evidence="3 8">Metabolic intermediate biosynthesis; chorismate biosynthesis; chorismate from D-erythrose 4-phosphate and phosphoenolpyruvate: step 3/7.</text>
</comment>
<reference key="2">
    <citation type="submission" date="2011-04" db="EMBL/GenBank/DDBJ databases">
        <title>Complete sequence of chromosome of Haliscomenobacter hydrossis DSM 1100.</title>
        <authorList>
            <consortium name="US DOE Joint Genome Institute (JGI-PGF)"/>
            <person name="Lucas S."/>
            <person name="Han J."/>
            <person name="Lapidus A."/>
            <person name="Bruce D."/>
            <person name="Goodwin L."/>
            <person name="Pitluck S."/>
            <person name="Peters L."/>
            <person name="Kyrpides N."/>
            <person name="Mavromatis K."/>
            <person name="Ivanova N."/>
            <person name="Ovchinnikova G."/>
            <person name="Pagani I."/>
            <person name="Daligault H."/>
            <person name="Detter J.C."/>
            <person name="Han C."/>
            <person name="Land M."/>
            <person name="Hauser L."/>
            <person name="Markowitz V."/>
            <person name="Cheng J.-F."/>
            <person name="Hugenholtz P."/>
            <person name="Woyke T."/>
            <person name="Wu D."/>
            <person name="Verbarg S."/>
            <person name="Frueling A."/>
            <person name="Brambilla E."/>
            <person name="Klenk H.-P."/>
            <person name="Eisen J.A."/>
        </authorList>
    </citation>
    <scope>NUCLEOTIDE SEQUENCE</scope>
    <source>
        <strain>DSM 1100</strain>
    </source>
</reference>
<evidence type="ECO:0000256" key="5">
    <source>
        <dbReference type="ARBA" id="ARBA00011193"/>
    </source>
</evidence>
<evidence type="ECO:0000256" key="9">
    <source>
        <dbReference type="PIRSR" id="PIRSR001399-1"/>
    </source>
</evidence>
<evidence type="ECO:0000256" key="8">
    <source>
        <dbReference type="HAMAP-Rule" id="MF_00169"/>
    </source>
</evidence>
<dbReference type="eggNOG" id="COG0757">
    <property type="taxonomic scope" value="Bacteria"/>
</dbReference>
<comment type="similarity">
    <text evidence="4 8">Belongs to the type-II 3-dehydroquinase family.</text>
</comment>
<name>F4L205_HALH1</name>
<dbReference type="CDD" id="cd00466">
    <property type="entry name" value="DHQase_II"/>
    <property type="match status" value="1"/>
</dbReference>
<dbReference type="EC" id="4.2.1.10" evidence="6 8"/>
<reference evidence="12 13" key="1">
    <citation type="journal article" date="2011" name="Stand. Genomic Sci.">
        <title>Complete genome sequence of Haliscomenobacter hydrossis type strain (O).</title>
        <authorList>
            <consortium name="US DOE Joint Genome Institute (JGI-PGF)"/>
            <person name="Daligault H."/>
            <person name="Lapidus A."/>
            <person name="Zeytun A."/>
            <person name="Nolan M."/>
            <person name="Lucas S."/>
            <person name="Del Rio T.G."/>
            <person name="Tice H."/>
            <person name="Cheng J.F."/>
            <person name="Tapia R."/>
            <person name="Han C."/>
            <person name="Goodwin L."/>
            <person name="Pitluck S."/>
            <person name="Liolios K."/>
            <person name="Pagani I."/>
            <person name="Ivanova N."/>
            <person name="Huntemann M."/>
            <person name="Mavromatis K."/>
            <person name="Mikhailova N."/>
            <person name="Pati A."/>
            <person name="Chen A."/>
            <person name="Palaniappan K."/>
            <person name="Land M."/>
            <person name="Hauser L."/>
            <person name="Brambilla E.M."/>
            <person name="Rohde M."/>
            <person name="Verbarg S."/>
            <person name="Goker M."/>
            <person name="Bristow J."/>
            <person name="Eisen J.A."/>
            <person name="Markowitz V."/>
            <person name="Hugenholtz P."/>
            <person name="Kyrpides N.C."/>
            <person name="Klenk H.P."/>
            <person name="Woyke T."/>
        </authorList>
    </citation>
    <scope>NUCLEOTIDE SEQUENCE [LARGE SCALE GENOMIC DNA]</scope>
    <source>
        <strain evidence="13">ATCC 27775 / DSM 1100 / LMG 10767 / O</strain>
    </source>
</reference>
<sequence>MFHFSLFTFHFSLSMTLLILNGPNLNLLGVREPEVYGTQTFQAYFDTLVQAFPDQDLHYFQSNHEGAIIDKIHEVGFSFDGIVINAGAYTHTSVAIADAISAVKTPVVEVHISNIHAREAFRHHSYLASRCVGSIVGLGLNSYRLAIEYFVVK</sequence>
<evidence type="ECO:0000256" key="6">
    <source>
        <dbReference type="ARBA" id="ARBA00012060"/>
    </source>
</evidence>
<evidence type="ECO:0000256" key="1">
    <source>
        <dbReference type="ARBA" id="ARBA00001864"/>
    </source>
</evidence>
<comment type="subunit">
    <text evidence="5 8">Homododecamer.</text>
</comment>
<dbReference type="KEGG" id="hhy:Halhy_2770"/>
<dbReference type="InterPro" id="IPR001874">
    <property type="entry name" value="DHquinase_II"/>
</dbReference>
<protein>
    <recommendedName>
        <fullName evidence="6 8">3-dehydroquinate dehydratase</fullName>
        <shortName evidence="8">3-dehydroquinase</shortName>
        <ecNumber evidence="6 8">4.2.1.10</ecNumber>
    </recommendedName>
    <alternativeName>
        <fullName evidence="8">Type II DHQase</fullName>
    </alternativeName>
</protein>
<keyword evidence="8" id="KW-0057">Aromatic amino acid biosynthesis</keyword>
<feature type="binding site" evidence="8 10">
    <location>
        <position position="91"/>
    </location>
    <ligand>
        <name>substrate</name>
    </ligand>
</feature>
<dbReference type="Pfam" id="PF01220">
    <property type="entry name" value="DHquinase_II"/>
    <property type="match status" value="1"/>
</dbReference>
<dbReference type="NCBIfam" id="NF003807">
    <property type="entry name" value="PRK05395.1-4"/>
    <property type="match status" value="1"/>
</dbReference>
<feature type="binding site" evidence="8 10">
    <location>
        <position position="98"/>
    </location>
    <ligand>
        <name>substrate</name>
    </ligand>
</feature>
<evidence type="ECO:0000256" key="4">
    <source>
        <dbReference type="ARBA" id="ARBA00011037"/>
    </source>
</evidence>
<dbReference type="SUPFAM" id="SSF52304">
    <property type="entry name" value="Type II 3-dehydroquinate dehydratase"/>
    <property type="match status" value="1"/>
</dbReference>
<dbReference type="PIRSF" id="PIRSF001399">
    <property type="entry name" value="DHquinase_II"/>
    <property type="match status" value="1"/>
</dbReference>
<dbReference type="PANTHER" id="PTHR21272:SF3">
    <property type="entry name" value="CATABOLIC 3-DEHYDROQUINASE"/>
    <property type="match status" value="1"/>
</dbReference>
<gene>
    <name evidence="8" type="primary">aroQ</name>
    <name evidence="12" type="ordered locus">Halhy_2770</name>
</gene>
<dbReference type="Gene3D" id="3.40.50.9100">
    <property type="entry name" value="Dehydroquinase, class II"/>
    <property type="match status" value="1"/>
</dbReference>
<dbReference type="InterPro" id="IPR018509">
    <property type="entry name" value="DHquinase_II_CS"/>
</dbReference>
<feature type="binding site" evidence="8 10">
    <location>
        <position position="85"/>
    </location>
    <ligand>
        <name>substrate</name>
    </ligand>
</feature>
<evidence type="ECO:0000256" key="11">
    <source>
        <dbReference type="PIRSR" id="PIRSR001399-3"/>
    </source>
</evidence>
<evidence type="ECO:0000313" key="12">
    <source>
        <dbReference type="EMBL" id="AEE50638.1"/>
    </source>
</evidence>
<dbReference type="AlphaFoldDB" id="F4L205"/>
<dbReference type="STRING" id="760192.Halhy_2770"/>
<comment type="catalytic activity">
    <reaction evidence="1 8">
        <text>3-dehydroquinate = 3-dehydroshikimate + H2O</text>
        <dbReference type="Rhea" id="RHEA:21096"/>
        <dbReference type="ChEBI" id="CHEBI:15377"/>
        <dbReference type="ChEBI" id="CHEBI:16630"/>
        <dbReference type="ChEBI" id="CHEBI:32364"/>
        <dbReference type="EC" id="4.2.1.10"/>
    </reaction>
</comment>
<dbReference type="GO" id="GO:0009423">
    <property type="term" value="P:chorismate biosynthetic process"/>
    <property type="evidence" value="ECO:0007669"/>
    <property type="project" value="UniProtKB-UniRule"/>
</dbReference>
<evidence type="ECO:0000256" key="10">
    <source>
        <dbReference type="PIRSR" id="PIRSR001399-2"/>
    </source>
</evidence>
<dbReference type="NCBIfam" id="NF003806">
    <property type="entry name" value="PRK05395.1-3"/>
    <property type="match status" value="1"/>
</dbReference>
<dbReference type="HAMAP" id="MF_00169">
    <property type="entry name" value="AroQ"/>
    <property type="match status" value="1"/>
</dbReference>
<evidence type="ECO:0000313" key="13">
    <source>
        <dbReference type="Proteomes" id="UP000008461"/>
    </source>
</evidence>
<feature type="active site" description="Proton donor" evidence="8 9">
    <location>
        <position position="111"/>
    </location>
</feature>
<feature type="binding site" evidence="8 10">
    <location>
        <begin position="112"/>
        <end position="113"/>
    </location>
    <ligand>
        <name>substrate</name>
    </ligand>
</feature>
<dbReference type="PROSITE" id="PS01029">
    <property type="entry name" value="DEHYDROQUINASE_II"/>
    <property type="match status" value="1"/>
</dbReference>
<feature type="active site" description="Proton acceptor" evidence="8 9">
    <location>
        <position position="36"/>
    </location>
</feature>
<dbReference type="UniPathway" id="UPA00053">
    <property type="reaction ID" value="UER00086"/>
</dbReference>
<keyword evidence="13" id="KW-1185">Reference proteome</keyword>
<feature type="site" description="Transition state stabilizer" evidence="8 11">
    <location>
        <position position="31"/>
    </location>
</feature>
<dbReference type="EMBL" id="CP002691">
    <property type="protein sequence ID" value="AEE50638.1"/>
    <property type="molecule type" value="Genomic_DNA"/>
</dbReference>
<dbReference type="NCBIfam" id="NF003805">
    <property type="entry name" value="PRK05395.1-2"/>
    <property type="match status" value="1"/>
</dbReference>
<dbReference type="GO" id="GO:0019631">
    <property type="term" value="P:quinate catabolic process"/>
    <property type="evidence" value="ECO:0007669"/>
    <property type="project" value="TreeGrafter"/>
</dbReference>
<dbReference type="Proteomes" id="UP000008461">
    <property type="component" value="Chromosome"/>
</dbReference>
<evidence type="ECO:0000256" key="2">
    <source>
        <dbReference type="ARBA" id="ARBA00003924"/>
    </source>
</evidence>
<dbReference type="HOGENOM" id="CLU_090968_2_0_10"/>
<proteinExistence type="inferred from homology"/>
<keyword evidence="7 8" id="KW-0456">Lyase</keyword>
<organism evidence="12 13">
    <name type="scientific">Haliscomenobacter hydrossis (strain ATCC 27775 / DSM 1100 / LMG 10767 / O)</name>
    <dbReference type="NCBI Taxonomy" id="760192"/>
    <lineage>
        <taxon>Bacteria</taxon>
        <taxon>Pseudomonadati</taxon>
        <taxon>Bacteroidota</taxon>
        <taxon>Saprospiria</taxon>
        <taxon>Saprospirales</taxon>
        <taxon>Haliscomenobacteraceae</taxon>
        <taxon>Haliscomenobacter</taxon>
    </lineage>
</organism>
<evidence type="ECO:0000256" key="7">
    <source>
        <dbReference type="ARBA" id="ARBA00023239"/>
    </source>
</evidence>
<comment type="function">
    <text evidence="2 8">Catalyzes a trans-dehydration via an enolate intermediate.</text>
</comment>
<dbReference type="InterPro" id="IPR036441">
    <property type="entry name" value="DHquinase_II_sf"/>
</dbReference>
<dbReference type="GO" id="GO:0003855">
    <property type="term" value="F:3-dehydroquinate dehydratase activity"/>
    <property type="evidence" value="ECO:0007669"/>
    <property type="project" value="UniProtKB-UniRule"/>
</dbReference>
<accession>F4L205</accession>
<feature type="binding site" evidence="8 10">
    <location>
        <position position="122"/>
    </location>
    <ligand>
        <name>substrate</name>
    </ligand>
</feature>